<reference evidence="2" key="1">
    <citation type="submission" date="2016-10" db="EMBL/GenBank/DDBJ databases">
        <authorList>
            <person name="Varghese N."/>
            <person name="Submissions S."/>
        </authorList>
    </citation>
    <scope>NUCLEOTIDE SEQUENCE [LARGE SCALE GENOMIC DNA]</scope>
    <source>
        <strain evidence="2">CGMCC 1.9230</strain>
    </source>
</reference>
<dbReference type="RefSeq" id="WP_104000996.1">
    <property type="nucleotide sequence ID" value="NZ_FNVP01000020.1"/>
</dbReference>
<organism evidence="1 2">
    <name type="scientific">Flavobacterium urumqiense</name>
    <dbReference type="NCBI Taxonomy" id="935224"/>
    <lineage>
        <taxon>Bacteria</taxon>
        <taxon>Pseudomonadati</taxon>
        <taxon>Bacteroidota</taxon>
        <taxon>Flavobacteriia</taxon>
        <taxon>Flavobacteriales</taxon>
        <taxon>Flavobacteriaceae</taxon>
        <taxon>Flavobacterium</taxon>
    </lineage>
</organism>
<sequence length="232" mass="26109">MRILGIIAARGGSKGVPGKNIKLLNGKPLLQYTSEIALESQYLTAVILSSDDNEIITVAKSLGIQVPFLRPEELAQDTTPTIDVIIHALQWYENQAVFFDAVCLLQVTSPFRTVAFLDRAIEKFISSGCDSLISVQKVPHEYNPHWTFELNPEGNLKIATGEDQIISRRQELPVTYHRDGSIYIMKTEVLLQQHSLYGKSISFIESAPEFYVNIDTLADWKKAEQMIKNNQN</sequence>
<protein>
    <submittedName>
        <fullName evidence="1">N-acylneuraminate cytidylyltransferase</fullName>
    </submittedName>
</protein>
<dbReference type="InterPro" id="IPR003329">
    <property type="entry name" value="Cytidylyl_trans"/>
</dbReference>
<dbReference type="PANTHER" id="PTHR21485:SF6">
    <property type="entry name" value="N-ACYLNEURAMINATE CYTIDYLYLTRANSFERASE-RELATED"/>
    <property type="match status" value="1"/>
</dbReference>
<dbReference type="EMBL" id="FNVP01000020">
    <property type="protein sequence ID" value="SEG51573.1"/>
    <property type="molecule type" value="Genomic_DNA"/>
</dbReference>
<dbReference type="SUPFAM" id="SSF53448">
    <property type="entry name" value="Nucleotide-diphospho-sugar transferases"/>
    <property type="match status" value="1"/>
</dbReference>
<keyword evidence="1" id="KW-0548">Nucleotidyltransferase</keyword>
<evidence type="ECO:0000313" key="1">
    <source>
        <dbReference type="EMBL" id="SEG51573.1"/>
    </source>
</evidence>
<dbReference type="Pfam" id="PF02348">
    <property type="entry name" value="CTP_transf_3"/>
    <property type="match status" value="1"/>
</dbReference>
<dbReference type="InterPro" id="IPR029044">
    <property type="entry name" value="Nucleotide-diphossugar_trans"/>
</dbReference>
<keyword evidence="2" id="KW-1185">Reference proteome</keyword>
<dbReference type="InterPro" id="IPR050793">
    <property type="entry name" value="CMP-NeuNAc_synthase"/>
</dbReference>
<accession>A0A1H6ASB5</accession>
<dbReference type="Gene3D" id="3.90.550.10">
    <property type="entry name" value="Spore Coat Polysaccharide Biosynthesis Protein SpsA, Chain A"/>
    <property type="match status" value="1"/>
</dbReference>
<dbReference type="CDD" id="cd02513">
    <property type="entry name" value="CMP-NeuAc_Synthase"/>
    <property type="match status" value="1"/>
</dbReference>
<keyword evidence="1" id="KW-0808">Transferase</keyword>
<dbReference type="AlphaFoldDB" id="A0A1H6ASB5"/>
<dbReference type="OrthoDB" id="9805604at2"/>
<dbReference type="GO" id="GO:0008781">
    <property type="term" value="F:N-acylneuraminate cytidylyltransferase activity"/>
    <property type="evidence" value="ECO:0007669"/>
    <property type="project" value="TreeGrafter"/>
</dbReference>
<gene>
    <name evidence="1" type="ORF">SAMN04488130_1202</name>
</gene>
<dbReference type="Proteomes" id="UP000236737">
    <property type="component" value="Unassembled WGS sequence"/>
</dbReference>
<name>A0A1H6ASB5_9FLAO</name>
<evidence type="ECO:0000313" key="2">
    <source>
        <dbReference type="Proteomes" id="UP000236737"/>
    </source>
</evidence>
<dbReference type="PANTHER" id="PTHR21485">
    <property type="entry name" value="HAD SUPERFAMILY MEMBERS CMAS AND KDSC"/>
    <property type="match status" value="1"/>
</dbReference>
<proteinExistence type="predicted"/>